<dbReference type="PRINTS" id="PR00164">
    <property type="entry name" value="ABC2TRNSPORT"/>
</dbReference>
<evidence type="ECO:0000256" key="4">
    <source>
        <dbReference type="ARBA" id="ARBA00023136"/>
    </source>
</evidence>
<feature type="transmembrane region" description="Helical" evidence="5">
    <location>
        <begin position="55"/>
        <end position="77"/>
    </location>
</feature>
<dbReference type="Proteomes" id="UP000623269">
    <property type="component" value="Unassembled WGS sequence"/>
</dbReference>
<dbReference type="PANTHER" id="PTHR43229:SF2">
    <property type="entry name" value="NODULATION PROTEIN J"/>
    <property type="match status" value="1"/>
</dbReference>
<evidence type="ECO:0000313" key="7">
    <source>
        <dbReference type="EMBL" id="MBH1939776.1"/>
    </source>
</evidence>
<feature type="domain" description="ABC-2 type transporter transmembrane" evidence="6">
    <location>
        <begin position="11"/>
        <end position="205"/>
    </location>
</feature>
<gene>
    <name evidence="7" type="ORF">I5677_02570</name>
</gene>
<comment type="caution">
    <text evidence="7">The sequence shown here is derived from an EMBL/GenBank/DDBJ whole genome shotgun (WGS) entry which is preliminary data.</text>
</comment>
<name>A0A8J7HAB7_9FIRM</name>
<feature type="transmembrane region" description="Helical" evidence="5">
    <location>
        <begin position="211"/>
        <end position="230"/>
    </location>
</feature>
<accession>A0A8J7HAB7</accession>
<evidence type="ECO:0000256" key="2">
    <source>
        <dbReference type="ARBA" id="ARBA00022692"/>
    </source>
</evidence>
<feature type="transmembrane region" description="Helical" evidence="5">
    <location>
        <begin position="166"/>
        <end position="184"/>
    </location>
</feature>
<protein>
    <submittedName>
        <fullName evidence="7">ABC transporter permease</fullName>
    </submittedName>
</protein>
<dbReference type="AlphaFoldDB" id="A0A8J7HAB7"/>
<evidence type="ECO:0000256" key="3">
    <source>
        <dbReference type="ARBA" id="ARBA00022989"/>
    </source>
</evidence>
<evidence type="ECO:0000256" key="1">
    <source>
        <dbReference type="ARBA" id="ARBA00004141"/>
    </source>
</evidence>
<keyword evidence="4 5" id="KW-0472">Membrane</keyword>
<dbReference type="Pfam" id="PF01061">
    <property type="entry name" value="ABC2_membrane"/>
    <property type="match status" value="1"/>
</dbReference>
<dbReference type="RefSeq" id="WP_197660004.1">
    <property type="nucleotide sequence ID" value="NZ_JAEAGR010000002.1"/>
</dbReference>
<dbReference type="InterPro" id="IPR013525">
    <property type="entry name" value="ABC2_TM"/>
</dbReference>
<feature type="transmembrane region" description="Helical" evidence="5">
    <location>
        <begin position="21"/>
        <end position="43"/>
    </location>
</feature>
<dbReference type="EMBL" id="JAEAGR010000002">
    <property type="protein sequence ID" value="MBH1939776.1"/>
    <property type="molecule type" value="Genomic_DNA"/>
</dbReference>
<evidence type="ECO:0000256" key="5">
    <source>
        <dbReference type="SAM" id="Phobius"/>
    </source>
</evidence>
<keyword evidence="8" id="KW-1185">Reference proteome</keyword>
<reference evidence="7" key="1">
    <citation type="submission" date="2020-12" db="EMBL/GenBank/DDBJ databases">
        <title>M. sibirica DSM 26468T genome.</title>
        <authorList>
            <person name="Thieme N."/>
            <person name="Rettenmaier R."/>
            <person name="Zverlov V."/>
            <person name="Liebl W."/>
        </authorList>
    </citation>
    <scope>NUCLEOTIDE SEQUENCE</scope>
    <source>
        <strain evidence="7">DSM 26468</strain>
    </source>
</reference>
<dbReference type="InterPro" id="IPR000412">
    <property type="entry name" value="ABC_2_transport"/>
</dbReference>
<dbReference type="PANTHER" id="PTHR43229">
    <property type="entry name" value="NODULATION PROTEIN J"/>
    <property type="match status" value="1"/>
</dbReference>
<sequence length="238" mass="26450">MGAFIYGVALQWKLDLRNKGVLITYYLVPLLFFAFIGTIFTSINPEAKETLIQSMTIFAITMGAFLGSPIPLVELYSSEIKKAYKVGKIPLWTGIVNNLISAFVHLFLTSIIIFLVAPIAFDATRPDNILFYFVSLAIFLIVCLSVGTVLGLYIKSTSKLTMFSQILFLPSLMLSGIMFPVELLPKGLQTAGFLFPATWGLKIMTRLQVDLLLYLPLIGFFVLACIINFIKLARIGID</sequence>
<dbReference type="GO" id="GO:0140359">
    <property type="term" value="F:ABC-type transporter activity"/>
    <property type="evidence" value="ECO:0007669"/>
    <property type="project" value="InterPro"/>
</dbReference>
<evidence type="ECO:0000259" key="6">
    <source>
        <dbReference type="Pfam" id="PF01061"/>
    </source>
</evidence>
<comment type="subcellular location">
    <subcellularLocation>
        <location evidence="1">Membrane</location>
        <topology evidence="1">Multi-pass membrane protein</topology>
    </subcellularLocation>
</comment>
<feature type="transmembrane region" description="Helical" evidence="5">
    <location>
        <begin position="129"/>
        <end position="154"/>
    </location>
</feature>
<keyword evidence="2 5" id="KW-0812">Transmembrane</keyword>
<dbReference type="GO" id="GO:0043190">
    <property type="term" value="C:ATP-binding cassette (ABC) transporter complex"/>
    <property type="evidence" value="ECO:0007669"/>
    <property type="project" value="InterPro"/>
</dbReference>
<organism evidence="7 8">
    <name type="scientific">Mobilitalea sibirica</name>
    <dbReference type="NCBI Taxonomy" id="1462919"/>
    <lineage>
        <taxon>Bacteria</taxon>
        <taxon>Bacillati</taxon>
        <taxon>Bacillota</taxon>
        <taxon>Clostridia</taxon>
        <taxon>Lachnospirales</taxon>
        <taxon>Lachnospiraceae</taxon>
        <taxon>Mobilitalea</taxon>
    </lineage>
</organism>
<feature type="transmembrane region" description="Helical" evidence="5">
    <location>
        <begin position="89"/>
        <end position="117"/>
    </location>
</feature>
<keyword evidence="3 5" id="KW-1133">Transmembrane helix</keyword>
<proteinExistence type="predicted"/>
<evidence type="ECO:0000313" key="8">
    <source>
        <dbReference type="Proteomes" id="UP000623269"/>
    </source>
</evidence>
<dbReference type="InterPro" id="IPR051784">
    <property type="entry name" value="Nod_factor_ABC_transporter"/>
</dbReference>